<dbReference type="AlphaFoldDB" id="A0AAV1CSU7"/>
<evidence type="ECO:0000256" key="4">
    <source>
        <dbReference type="SAM" id="SignalP"/>
    </source>
</evidence>
<name>A0AAV1CSU7_OLDCO</name>
<dbReference type="GO" id="GO:0048046">
    <property type="term" value="C:apoplast"/>
    <property type="evidence" value="ECO:0007669"/>
    <property type="project" value="InterPro"/>
</dbReference>
<dbReference type="EMBL" id="OX459120">
    <property type="protein sequence ID" value="CAI9098665.1"/>
    <property type="molecule type" value="Genomic_DNA"/>
</dbReference>
<keyword evidence="3 4" id="KW-0732">Signal</keyword>
<accession>A0AAV1CSU7</accession>
<proteinExistence type="predicted"/>
<feature type="signal peptide" evidence="4">
    <location>
        <begin position="1"/>
        <end position="21"/>
    </location>
</feature>
<feature type="chain" id="PRO_5043370625" evidence="4">
    <location>
        <begin position="22"/>
        <end position="127"/>
    </location>
</feature>
<evidence type="ECO:0000259" key="5">
    <source>
        <dbReference type="PROSITE" id="PS50842"/>
    </source>
</evidence>
<evidence type="ECO:0000256" key="3">
    <source>
        <dbReference type="ARBA" id="ARBA00022729"/>
    </source>
</evidence>
<protein>
    <submittedName>
        <fullName evidence="6">OLC1v1035350C1</fullName>
    </submittedName>
</protein>
<dbReference type="InterPro" id="IPR036908">
    <property type="entry name" value="RlpA-like_sf"/>
</dbReference>
<evidence type="ECO:0000256" key="2">
    <source>
        <dbReference type="ARBA" id="ARBA00022525"/>
    </source>
</evidence>
<dbReference type="GO" id="GO:0009627">
    <property type="term" value="P:systemic acquired resistance"/>
    <property type="evidence" value="ECO:0007669"/>
    <property type="project" value="InterPro"/>
</dbReference>
<dbReference type="InterPro" id="IPR009009">
    <property type="entry name" value="RlpA-like_DPBB"/>
</dbReference>
<dbReference type="FunFam" id="2.40.40.10:FF:000005">
    <property type="entry name" value="Barwin-related endoglucanase"/>
    <property type="match status" value="1"/>
</dbReference>
<evidence type="ECO:0000256" key="1">
    <source>
        <dbReference type="ARBA" id="ARBA00004613"/>
    </source>
</evidence>
<dbReference type="CDD" id="cd22269">
    <property type="entry name" value="DPBB_EG45-like"/>
    <property type="match status" value="1"/>
</dbReference>
<gene>
    <name evidence="6" type="ORF">OLC1_LOCUS8823</name>
</gene>
<dbReference type="PANTHER" id="PTHR47295:SF2">
    <property type="entry name" value="EG45-LIKE DOMAIN CONTAINING PROTEIN 1-RELATED"/>
    <property type="match status" value="1"/>
</dbReference>
<feature type="domain" description="Expansin-like EG45" evidence="5">
    <location>
        <begin position="10"/>
        <end position="127"/>
    </location>
</feature>
<dbReference type="SUPFAM" id="SSF50685">
    <property type="entry name" value="Barwin-like endoglucanases"/>
    <property type="match status" value="1"/>
</dbReference>
<dbReference type="Proteomes" id="UP001161247">
    <property type="component" value="Chromosome 3"/>
</dbReference>
<keyword evidence="2" id="KW-0964">Secreted</keyword>
<organism evidence="6 7">
    <name type="scientific">Oldenlandia corymbosa var. corymbosa</name>
    <dbReference type="NCBI Taxonomy" id="529605"/>
    <lineage>
        <taxon>Eukaryota</taxon>
        <taxon>Viridiplantae</taxon>
        <taxon>Streptophyta</taxon>
        <taxon>Embryophyta</taxon>
        <taxon>Tracheophyta</taxon>
        <taxon>Spermatophyta</taxon>
        <taxon>Magnoliopsida</taxon>
        <taxon>eudicotyledons</taxon>
        <taxon>Gunneridae</taxon>
        <taxon>Pentapetalae</taxon>
        <taxon>asterids</taxon>
        <taxon>lamiids</taxon>
        <taxon>Gentianales</taxon>
        <taxon>Rubiaceae</taxon>
        <taxon>Rubioideae</taxon>
        <taxon>Spermacoceae</taxon>
        <taxon>Hedyotis-Oldenlandia complex</taxon>
        <taxon>Oldenlandia</taxon>
    </lineage>
</organism>
<keyword evidence="7" id="KW-1185">Reference proteome</keyword>
<dbReference type="InterPro" id="IPR044206">
    <property type="entry name" value="EGC1/2"/>
</dbReference>
<dbReference type="Pfam" id="PF03330">
    <property type="entry name" value="DPBB_1"/>
    <property type="match status" value="1"/>
</dbReference>
<sequence>MMKGLVMLIGILAGYFSATSADDGFATFYTIYNPSACYGNDTPLGLIAAVSHEIWDNGNACGRRYRVTCTGGTNNGVPHPCIDGETVEVEVVDFCPGCPGAFDLSKDAFAAIADTDAGYIGIEYDQI</sequence>
<dbReference type="Gene3D" id="2.40.40.10">
    <property type="entry name" value="RlpA-like domain"/>
    <property type="match status" value="1"/>
</dbReference>
<dbReference type="PANTHER" id="PTHR47295">
    <property type="entry name" value="EG45-LIKE DOMAIN CONTAINING PROTEIN 1-RELATED"/>
    <property type="match status" value="1"/>
</dbReference>
<dbReference type="SMART" id="SM00837">
    <property type="entry name" value="DPBB_1"/>
    <property type="match status" value="1"/>
</dbReference>
<dbReference type="PROSITE" id="PS50842">
    <property type="entry name" value="EXPANSIN_EG45"/>
    <property type="match status" value="1"/>
</dbReference>
<dbReference type="InterPro" id="IPR007112">
    <property type="entry name" value="Expansin/allergen_DPBB_dom"/>
</dbReference>
<reference evidence="6" key="1">
    <citation type="submission" date="2023-03" db="EMBL/GenBank/DDBJ databases">
        <authorList>
            <person name="Julca I."/>
        </authorList>
    </citation>
    <scope>NUCLEOTIDE SEQUENCE</scope>
</reference>
<evidence type="ECO:0000313" key="7">
    <source>
        <dbReference type="Proteomes" id="UP001161247"/>
    </source>
</evidence>
<comment type="subcellular location">
    <subcellularLocation>
        <location evidence="1">Secreted</location>
    </subcellularLocation>
</comment>
<evidence type="ECO:0000313" key="6">
    <source>
        <dbReference type="EMBL" id="CAI9098665.1"/>
    </source>
</evidence>